<dbReference type="AlphaFoldDB" id="A0AA97ANJ0"/>
<organism evidence="2">
    <name type="scientific">Leptolyngbya boryana CZ1</name>
    <dbReference type="NCBI Taxonomy" id="3060204"/>
    <lineage>
        <taxon>Bacteria</taxon>
        <taxon>Bacillati</taxon>
        <taxon>Cyanobacteriota</taxon>
        <taxon>Cyanophyceae</taxon>
        <taxon>Leptolyngbyales</taxon>
        <taxon>Leptolyngbyaceae</taxon>
        <taxon>Leptolyngbya group</taxon>
        <taxon>Leptolyngbya</taxon>
    </lineage>
</organism>
<proteinExistence type="predicted"/>
<gene>
    <name evidence="2" type="ORF">Q2T42_19890</name>
</gene>
<accession>A0AA97ANJ0</accession>
<protein>
    <submittedName>
        <fullName evidence="2">Uncharacterized protein</fullName>
    </submittedName>
</protein>
<reference evidence="2" key="2">
    <citation type="submission" date="2023-07" db="EMBL/GenBank/DDBJ databases">
        <authorList>
            <person name="Bai X.-H."/>
            <person name="Wang H.-H."/>
            <person name="Wang J."/>
            <person name="Ma M.-Y."/>
            <person name="Hu H.-H."/>
            <person name="Song Z.-L."/>
            <person name="Ma H.-G."/>
            <person name="Fan Y."/>
            <person name="Du C.-Y."/>
            <person name="Xu J.-C."/>
        </authorList>
    </citation>
    <scope>NUCLEOTIDE SEQUENCE</scope>
    <source>
        <strain evidence="2">CZ1</strain>
    </source>
</reference>
<reference evidence="2" key="1">
    <citation type="journal article" date="2023" name="Plants (Basel)">
        <title>Genomic Analysis of Leptolyngbya boryana CZ1 Reveals Efficient Carbon Fixation Modules.</title>
        <authorList>
            <person name="Bai X."/>
            <person name="Wang H."/>
            <person name="Cheng W."/>
            <person name="Wang J."/>
            <person name="Ma M."/>
            <person name="Hu H."/>
            <person name="Song Z."/>
            <person name="Ma H."/>
            <person name="Fan Y."/>
            <person name="Du C."/>
            <person name="Xu J."/>
        </authorList>
    </citation>
    <scope>NUCLEOTIDE SEQUENCE</scope>
    <source>
        <strain evidence="2">CZ1</strain>
    </source>
</reference>
<feature type="region of interest" description="Disordered" evidence="1">
    <location>
        <begin position="88"/>
        <end position="129"/>
    </location>
</feature>
<evidence type="ECO:0000256" key="1">
    <source>
        <dbReference type="SAM" id="MobiDB-lite"/>
    </source>
</evidence>
<evidence type="ECO:0000313" key="2">
    <source>
        <dbReference type="EMBL" id="WNZ44094.1"/>
    </source>
</evidence>
<name>A0AA97ANJ0_LEPBY</name>
<dbReference type="EMBL" id="CP130144">
    <property type="protein sequence ID" value="WNZ44094.1"/>
    <property type="molecule type" value="Genomic_DNA"/>
</dbReference>
<sequence length="282" mass="31649">MLKITLDIFSGLPNPTWTLKGEEAQTVLREIQNTRGGVSELDSGTQPLGYRGFIIETEGTTRGLPSIFRVTSSSSLNETKAREILRKLRNNRSRGEIPTLPPPDANQPDNTIPESDPETVNPVSRSQSEGQCPFVATKYDPRPWNQLQVIRRNNCYNYATRRQTNTFAQPGRISGIDIGKPITARRVIRAALADGARSVQQCLSRSDAPLVMALVIAPDPEFNDFHWYRYHQEGVWGHKPGQTRARNVDNSGEVIKNPETCDRGSYTQFAGYFFVPRSMKVQ</sequence>
<dbReference type="RefSeq" id="WP_316426283.1">
    <property type="nucleotide sequence ID" value="NZ_CP130144.1"/>
</dbReference>